<dbReference type="PROSITE" id="PS51257">
    <property type="entry name" value="PROKAR_LIPOPROTEIN"/>
    <property type="match status" value="1"/>
</dbReference>
<feature type="compositionally biased region" description="Pro residues" evidence="1">
    <location>
        <begin position="407"/>
        <end position="418"/>
    </location>
</feature>
<dbReference type="PANTHER" id="PTHR33371">
    <property type="entry name" value="INTERMEMBRANE PHOSPHOLIPID TRANSPORT SYSTEM BINDING PROTEIN MLAD-RELATED"/>
    <property type="match status" value="1"/>
</dbReference>
<feature type="compositionally biased region" description="Pro residues" evidence="1">
    <location>
        <begin position="386"/>
        <end position="397"/>
    </location>
</feature>
<organism evidence="4 5">
    <name type="scientific">[Mycobacterium] burgundiense</name>
    <dbReference type="NCBI Taxonomy" id="3064286"/>
    <lineage>
        <taxon>Bacteria</taxon>
        <taxon>Bacillati</taxon>
        <taxon>Actinomycetota</taxon>
        <taxon>Actinomycetes</taxon>
        <taxon>Mycobacteriales</taxon>
        <taxon>Mycobacteriaceae</taxon>
        <taxon>Mycolicibacterium</taxon>
    </lineage>
</organism>
<dbReference type="RefSeq" id="WP_308479959.1">
    <property type="nucleotide sequence ID" value="NZ_OY726397.1"/>
</dbReference>
<dbReference type="InterPro" id="IPR052336">
    <property type="entry name" value="MlaD_Phospholipid_Transporter"/>
</dbReference>
<dbReference type="InterPro" id="IPR005693">
    <property type="entry name" value="Mce"/>
</dbReference>
<evidence type="ECO:0000256" key="1">
    <source>
        <dbReference type="SAM" id="MobiDB-lite"/>
    </source>
</evidence>
<dbReference type="Pfam" id="PF02470">
    <property type="entry name" value="MlaD"/>
    <property type="match status" value="1"/>
</dbReference>
<feature type="domain" description="Mammalian cell entry C-terminal" evidence="3">
    <location>
        <begin position="113"/>
        <end position="301"/>
    </location>
</feature>
<dbReference type="InterPro" id="IPR024516">
    <property type="entry name" value="Mce_C"/>
</dbReference>
<dbReference type="PANTHER" id="PTHR33371:SF4">
    <property type="entry name" value="INTERMEMBRANE PHOSPHOLIPID TRANSPORT SYSTEM BINDING PROTEIN MLAD"/>
    <property type="match status" value="1"/>
</dbReference>
<gene>
    <name evidence="4" type="ORF">MU0053_004688</name>
</gene>
<proteinExistence type="predicted"/>
<evidence type="ECO:0000313" key="5">
    <source>
        <dbReference type="Proteomes" id="UP001190465"/>
    </source>
</evidence>
<feature type="region of interest" description="Disordered" evidence="1">
    <location>
        <begin position="379"/>
        <end position="448"/>
    </location>
</feature>
<dbReference type="NCBIfam" id="TIGR00996">
    <property type="entry name" value="Mtu_fam_mce"/>
    <property type="match status" value="1"/>
</dbReference>
<evidence type="ECO:0000313" key="4">
    <source>
        <dbReference type="EMBL" id="CAJ1510592.1"/>
    </source>
</evidence>
<evidence type="ECO:0000259" key="3">
    <source>
        <dbReference type="Pfam" id="PF11887"/>
    </source>
</evidence>
<dbReference type="InterPro" id="IPR003399">
    <property type="entry name" value="Mce/MlaD"/>
</dbReference>
<evidence type="ECO:0000259" key="2">
    <source>
        <dbReference type="Pfam" id="PF02470"/>
    </source>
</evidence>
<dbReference type="Proteomes" id="UP001190465">
    <property type="component" value="Chromosome"/>
</dbReference>
<dbReference type="Pfam" id="PF11887">
    <property type="entry name" value="Mce4_CUP1"/>
    <property type="match status" value="1"/>
</dbReference>
<reference evidence="4 5" key="1">
    <citation type="submission" date="2023-08" db="EMBL/GenBank/DDBJ databases">
        <authorList>
            <person name="Folkvardsen B D."/>
            <person name="Norman A."/>
        </authorList>
    </citation>
    <scope>NUCLEOTIDE SEQUENCE [LARGE SCALE GENOMIC DNA]</scope>
    <source>
        <strain evidence="4 5">Mu0053</strain>
    </source>
</reference>
<keyword evidence="5" id="KW-1185">Reference proteome</keyword>
<accession>A0ABN9NR14</accession>
<dbReference type="EMBL" id="OY726397">
    <property type="protein sequence ID" value="CAJ1510592.1"/>
    <property type="molecule type" value="Genomic_DNA"/>
</dbReference>
<protein>
    <submittedName>
        <fullName evidence="4">MCE family protein</fullName>
    </submittedName>
</protein>
<feature type="domain" description="Mce/MlaD" evidence="2">
    <location>
        <begin position="31"/>
        <end position="105"/>
    </location>
</feature>
<name>A0ABN9NR14_9MYCO</name>
<sequence>MTRARTALAAALVILLLTGCAVLLRANVFRPTTITAQFTAATGVYPGDDVRVAGVKVGTITAIRPDGAHVTVTLQVAHGIPIPAEARAVIVAPNLVAARYVQLAPAYIDTGPTMADGALITADRTAVPVEWDEVKDQVMRLATALGPTAAAAETTVSRMVDSAAGAMAGNGTKLRETLEQLSGAGRILAEGSGNLVDIVRNLQNFITTLRSSNDQIVQFQGRLATLSSVLEGSRSDLDLALRNISEVIGEVTRFVRGTRDQTVEQVQRLSNVTQTLVDHRRDLEEVLHVAPTAYANAYNMFDPRTGAAGGVFTLSNLADPVKFICGQIGALENITAPTTTSLCAQTLGPALRSSSLNYLPFPFNPVLTAQPRPEDLIYSEPHLAADPPPAAPEPPPAVSAYTGIGDVPPPPGWGPPAQLPEVLLPTGPVRPLPAEQHGLQPDAGSPPS</sequence>